<name>B3P8P7_DROER</name>
<sequence length="67" mass="7422">MQPDDVVVAAAAAAEMQMHSTSLLLQQQSRQLAAAGELHDFQCKSQERQRKKVVSQVLCRQLPLFVG</sequence>
<dbReference type="HOGENOM" id="CLU_2815104_0_0_1"/>
<keyword evidence="2" id="KW-1185">Reference proteome</keyword>
<evidence type="ECO:0000313" key="1">
    <source>
        <dbReference type="EMBL" id="EDV54211.1"/>
    </source>
</evidence>
<reference evidence="1 2" key="2">
    <citation type="journal article" date="2008" name="Bioinformatics">
        <title>Assembly reconciliation.</title>
        <authorList>
            <person name="Zimin A.V."/>
            <person name="Smith D.R."/>
            <person name="Sutton G."/>
            <person name="Yorke J.A."/>
        </authorList>
    </citation>
    <scope>NUCLEOTIDE SEQUENCE [LARGE SCALE GENOMIC DNA]</scope>
    <source>
        <strain evidence="1 2">TSC#14021-0224.01</strain>
    </source>
</reference>
<evidence type="ECO:0000313" key="2">
    <source>
        <dbReference type="Proteomes" id="UP000008711"/>
    </source>
</evidence>
<organism evidence="1 2">
    <name type="scientific">Drosophila erecta</name>
    <name type="common">Fruit fly</name>
    <dbReference type="NCBI Taxonomy" id="7220"/>
    <lineage>
        <taxon>Eukaryota</taxon>
        <taxon>Metazoa</taxon>
        <taxon>Ecdysozoa</taxon>
        <taxon>Arthropoda</taxon>
        <taxon>Hexapoda</taxon>
        <taxon>Insecta</taxon>
        <taxon>Pterygota</taxon>
        <taxon>Neoptera</taxon>
        <taxon>Endopterygota</taxon>
        <taxon>Diptera</taxon>
        <taxon>Brachycera</taxon>
        <taxon>Muscomorpha</taxon>
        <taxon>Ephydroidea</taxon>
        <taxon>Drosophilidae</taxon>
        <taxon>Drosophila</taxon>
        <taxon>Sophophora</taxon>
    </lineage>
</organism>
<dbReference type="Proteomes" id="UP000008711">
    <property type="component" value="Unassembled WGS sequence"/>
</dbReference>
<protein>
    <submittedName>
        <fullName evidence="1">GG16738</fullName>
    </submittedName>
</protein>
<reference evidence="1 2" key="1">
    <citation type="journal article" date="2007" name="Nature">
        <title>Evolution of genes and genomes on the Drosophila phylogeny.</title>
        <authorList>
            <consortium name="Drosophila 12 Genomes Consortium"/>
            <person name="Clark A.G."/>
            <person name="Eisen M.B."/>
            <person name="Smith D.R."/>
            <person name="Bergman C.M."/>
            <person name="Oliver B."/>
            <person name="Markow T.A."/>
            <person name="Kaufman T.C."/>
            <person name="Kellis M."/>
            <person name="Gelbart W."/>
            <person name="Iyer V.N."/>
            <person name="Pollard D.A."/>
            <person name="Sackton T.B."/>
            <person name="Larracuente A.M."/>
            <person name="Singh N.D."/>
            <person name="Abad J.P."/>
            <person name="Abt D.N."/>
            <person name="Adryan B."/>
            <person name="Aguade M."/>
            <person name="Akashi H."/>
            <person name="Anderson W.W."/>
            <person name="Aquadro C.F."/>
            <person name="Ardell D.H."/>
            <person name="Arguello R."/>
            <person name="Artieri C.G."/>
            <person name="Barbash D.A."/>
            <person name="Barker D."/>
            <person name="Barsanti P."/>
            <person name="Batterham P."/>
            <person name="Batzoglou S."/>
            <person name="Begun D."/>
            <person name="Bhutkar A."/>
            <person name="Blanco E."/>
            <person name="Bosak S.A."/>
            <person name="Bradley R.K."/>
            <person name="Brand A.D."/>
            <person name="Brent M.R."/>
            <person name="Brooks A.N."/>
            <person name="Brown R.H."/>
            <person name="Butlin R.K."/>
            <person name="Caggese C."/>
            <person name="Calvi B.R."/>
            <person name="Bernardo de Carvalho A."/>
            <person name="Caspi A."/>
            <person name="Castrezana S."/>
            <person name="Celniker S.E."/>
            <person name="Chang J.L."/>
            <person name="Chapple C."/>
            <person name="Chatterji S."/>
            <person name="Chinwalla A."/>
            <person name="Civetta A."/>
            <person name="Clifton S.W."/>
            <person name="Comeron J.M."/>
            <person name="Costello J.C."/>
            <person name="Coyne J.A."/>
            <person name="Daub J."/>
            <person name="David R.G."/>
            <person name="Delcher A.L."/>
            <person name="Delehaunty K."/>
            <person name="Do C.B."/>
            <person name="Ebling H."/>
            <person name="Edwards K."/>
            <person name="Eickbush T."/>
            <person name="Evans J.D."/>
            <person name="Filipski A."/>
            <person name="Findeiss S."/>
            <person name="Freyhult E."/>
            <person name="Fulton L."/>
            <person name="Fulton R."/>
            <person name="Garcia A.C."/>
            <person name="Gardiner A."/>
            <person name="Garfield D.A."/>
            <person name="Garvin B.E."/>
            <person name="Gibson G."/>
            <person name="Gilbert D."/>
            <person name="Gnerre S."/>
            <person name="Godfrey J."/>
            <person name="Good R."/>
            <person name="Gotea V."/>
            <person name="Gravely B."/>
            <person name="Greenberg A.J."/>
            <person name="Griffiths-Jones S."/>
            <person name="Gross S."/>
            <person name="Guigo R."/>
            <person name="Gustafson E.A."/>
            <person name="Haerty W."/>
            <person name="Hahn M.W."/>
            <person name="Halligan D.L."/>
            <person name="Halpern A.L."/>
            <person name="Halter G.M."/>
            <person name="Han M.V."/>
            <person name="Heger A."/>
            <person name="Hillier L."/>
            <person name="Hinrichs A.S."/>
            <person name="Holmes I."/>
            <person name="Hoskins R.A."/>
            <person name="Hubisz M.J."/>
            <person name="Hultmark D."/>
            <person name="Huntley M.A."/>
            <person name="Jaffe D.B."/>
            <person name="Jagadeeshan S."/>
            <person name="Jeck W.R."/>
            <person name="Johnson J."/>
            <person name="Jones C.D."/>
            <person name="Jordan W.C."/>
            <person name="Karpen G.H."/>
            <person name="Kataoka E."/>
            <person name="Keightley P.D."/>
            <person name="Kheradpour P."/>
            <person name="Kirkness E.F."/>
            <person name="Koerich L.B."/>
            <person name="Kristiansen K."/>
            <person name="Kudrna D."/>
            <person name="Kulathinal R.J."/>
            <person name="Kumar S."/>
            <person name="Kwok R."/>
            <person name="Lander E."/>
            <person name="Langley C.H."/>
            <person name="Lapoint R."/>
            <person name="Lazzaro B.P."/>
            <person name="Lee S.J."/>
            <person name="Levesque L."/>
            <person name="Li R."/>
            <person name="Lin C.F."/>
            <person name="Lin M.F."/>
            <person name="Lindblad-Toh K."/>
            <person name="Llopart A."/>
            <person name="Long M."/>
            <person name="Low L."/>
            <person name="Lozovsky E."/>
            <person name="Lu J."/>
            <person name="Luo M."/>
            <person name="Machado C.A."/>
            <person name="Makalowski W."/>
            <person name="Marzo M."/>
            <person name="Matsuda M."/>
            <person name="Matzkin L."/>
            <person name="McAllister B."/>
            <person name="McBride C.S."/>
            <person name="McKernan B."/>
            <person name="McKernan K."/>
            <person name="Mendez-Lago M."/>
            <person name="Minx P."/>
            <person name="Mollenhauer M.U."/>
            <person name="Montooth K."/>
            <person name="Mount S.M."/>
            <person name="Mu X."/>
            <person name="Myers E."/>
            <person name="Negre B."/>
            <person name="Newfeld S."/>
            <person name="Nielsen R."/>
            <person name="Noor M.A."/>
            <person name="O'Grady P."/>
            <person name="Pachter L."/>
            <person name="Papaceit M."/>
            <person name="Parisi M.J."/>
            <person name="Parisi M."/>
            <person name="Parts L."/>
            <person name="Pedersen J.S."/>
            <person name="Pesole G."/>
            <person name="Phillippy A.M."/>
            <person name="Ponting C.P."/>
            <person name="Pop M."/>
            <person name="Porcelli D."/>
            <person name="Powell J.R."/>
            <person name="Prohaska S."/>
            <person name="Pruitt K."/>
            <person name="Puig M."/>
            <person name="Quesneville H."/>
            <person name="Ram K.R."/>
            <person name="Rand D."/>
            <person name="Rasmussen M.D."/>
            <person name="Reed L.K."/>
            <person name="Reenan R."/>
            <person name="Reily A."/>
            <person name="Remington K.A."/>
            <person name="Rieger T.T."/>
            <person name="Ritchie M.G."/>
            <person name="Robin C."/>
            <person name="Rogers Y.H."/>
            <person name="Rohde C."/>
            <person name="Rozas J."/>
            <person name="Rubenfield M.J."/>
            <person name="Ruiz A."/>
            <person name="Russo S."/>
            <person name="Salzberg S.L."/>
            <person name="Sanchez-Gracia A."/>
            <person name="Saranga D.J."/>
            <person name="Sato H."/>
            <person name="Schaeffer S.W."/>
            <person name="Schatz M.C."/>
            <person name="Schlenke T."/>
            <person name="Schwartz R."/>
            <person name="Segarra C."/>
            <person name="Singh R.S."/>
            <person name="Sirot L."/>
            <person name="Sirota M."/>
            <person name="Sisneros N.B."/>
            <person name="Smith C.D."/>
            <person name="Smith T.F."/>
            <person name="Spieth J."/>
            <person name="Stage D.E."/>
            <person name="Stark A."/>
            <person name="Stephan W."/>
            <person name="Strausberg R.L."/>
            <person name="Strempel S."/>
            <person name="Sturgill D."/>
            <person name="Sutton G."/>
            <person name="Sutton G.G."/>
            <person name="Tao W."/>
            <person name="Teichmann S."/>
            <person name="Tobari Y.N."/>
            <person name="Tomimura Y."/>
            <person name="Tsolas J.M."/>
            <person name="Valente V.L."/>
            <person name="Venter E."/>
            <person name="Venter J.C."/>
            <person name="Vicario S."/>
            <person name="Vieira F.G."/>
            <person name="Vilella A.J."/>
            <person name="Villasante A."/>
            <person name="Walenz B."/>
            <person name="Wang J."/>
            <person name="Wasserman M."/>
            <person name="Watts T."/>
            <person name="Wilson D."/>
            <person name="Wilson R.K."/>
            <person name="Wing R.A."/>
            <person name="Wolfner M.F."/>
            <person name="Wong A."/>
            <person name="Wong G.K."/>
            <person name="Wu C.I."/>
            <person name="Wu G."/>
            <person name="Yamamoto D."/>
            <person name="Yang H.P."/>
            <person name="Yang S.P."/>
            <person name="Yorke J.A."/>
            <person name="Yoshida K."/>
            <person name="Zdobnov E."/>
            <person name="Zhang P."/>
            <person name="Zhang Y."/>
            <person name="Zimin A.V."/>
            <person name="Baldwin J."/>
            <person name="Abdouelleil A."/>
            <person name="Abdulkadir J."/>
            <person name="Abebe A."/>
            <person name="Abera B."/>
            <person name="Abreu J."/>
            <person name="Acer S.C."/>
            <person name="Aftuck L."/>
            <person name="Alexander A."/>
            <person name="An P."/>
            <person name="Anderson E."/>
            <person name="Anderson S."/>
            <person name="Arachi H."/>
            <person name="Azer M."/>
            <person name="Bachantsang P."/>
            <person name="Barry A."/>
            <person name="Bayul T."/>
            <person name="Berlin A."/>
            <person name="Bessette D."/>
            <person name="Bloom T."/>
            <person name="Blye J."/>
            <person name="Boguslavskiy L."/>
            <person name="Bonnet C."/>
            <person name="Boukhgalter B."/>
            <person name="Bourzgui I."/>
            <person name="Brown A."/>
            <person name="Cahill P."/>
            <person name="Channer S."/>
            <person name="Cheshatsang Y."/>
            <person name="Chuda L."/>
            <person name="Citroen M."/>
            <person name="Collymore A."/>
            <person name="Cooke P."/>
            <person name="Costello M."/>
            <person name="D'Aco K."/>
            <person name="Daza R."/>
            <person name="De Haan G."/>
            <person name="DeGray S."/>
            <person name="DeMaso C."/>
            <person name="Dhargay N."/>
            <person name="Dooley K."/>
            <person name="Dooley E."/>
            <person name="Doricent M."/>
            <person name="Dorje P."/>
            <person name="Dorjee K."/>
            <person name="Dupes A."/>
            <person name="Elong R."/>
            <person name="Falk J."/>
            <person name="Farina A."/>
            <person name="Faro S."/>
            <person name="Ferguson D."/>
            <person name="Fisher S."/>
            <person name="Foley C.D."/>
            <person name="Franke A."/>
            <person name="Friedrich D."/>
            <person name="Gadbois L."/>
            <person name="Gearin G."/>
            <person name="Gearin C.R."/>
            <person name="Giannoukos G."/>
            <person name="Goode T."/>
            <person name="Graham J."/>
            <person name="Grandbois E."/>
            <person name="Grewal S."/>
            <person name="Gyaltsen K."/>
            <person name="Hafez N."/>
            <person name="Hagos B."/>
            <person name="Hall J."/>
            <person name="Henson C."/>
            <person name="Hollinger A."/>
            <person name="Honan T."/>
            <person name="Huard M.D."/>
            <person name="Hughes L."/>
            <person name="Hurhula B."/>
            <person name="Husby M.E."/>
            <person name="Kamat A."/>
            <person name="Kanga B."/>
            <person name="Kashin S."/>
            <person name="Khazanovich D."/>
            <person name="Kisner P."/>
            <person name="Lance K."/>
            <person name="Lara M."/>
            <person name="Lee W."/>
            <person name="Lennon N."/>
            <person name="Letendre F."/>
            <person name="LeVine R."/>
            <person name="Lipovsky A."/>
            <person name="Liu X."/>
            <person name="Liu J."/>
            <person name="Liu S."/>
            <person name="Lokyitsang T."/>
            <person name="Lokyitsang Y."/>
            <person name="Lubonja R."/>
            <person name="Lui A."/>
            <person name="MacDonald P."/>
            <person name="Magnisalis V."/>
            <person name="Maru K."/>
            <person name="Matthews C."/>
            <person name="McCusker W."/>
            <person name="McDonough S."/>
            <person name="Mehta T."/>
            <person name="Meldrim J."/>
            <person name="Meneus L."/>
            <person name="Mihai O."/>
            <person name="Mihalev A."/>
            <person name="Mihova T."/>
            <person name="Mittelman R."/>
            <person name="Mlenga V."/>
            <person name="Montmayeur A."/>
            <person name="Mulrain L."/>
            <person name="Navidi A."/>
            <person name="Naylor J."/>
            <person name="Negash T."/>
            <person name="Nguyen T."/>
            <person name="Nguyen N."/>
            <person name="Nicol R."/>
            <person name="Norbu C."/>
            <person name="Norbu N."/>
            <person name="Novod N."/>
            <person name="O'Neill B."/>
            <person name="Osman S."/>
            <person name="Markiewicz E."/>
            <person name="Oyono O.L."/>
            <person name="Patti C."/>
            <person name="Phunkhang P."/>
            <person name="Pierre F."/>
            <person name="Priest M."/>
            <person name="Raghuraman S."/>
            <person name="Rege F."/>
            <person name="Reyes R."/>
            <person name="Rise C."/>
            <person name="Rogov P."/>
            <person name="Ross K."/>
            <person name="Ryan E."/>
            <person name="Settipalli S."/>
            <person name="Shea T."/>
            <person name="Sherpa N."/>
            <person name="Shi L."/>
            <person name="Shih D."/>
            <person name="Sparrow T."/>
            <person name="Spaulding J."/>
            <person name="Stalker J."/>
            <person name="Stange-Thomann N."/>
            <person name="Stavropoulos S."/>
            <person name="Stone C."/>
            <person name="Strader C."/>
            <person name="Tesfaye S."/>
            <person name="Thomson T."/>
            <person name="Thoulutsang Y."/>
            <person name="Thoulutsang D."/>
            <person name="Topham K."/>
            <person name="Topping I."/>
            <person name="Tsamla T."/>
            <person name="Vassiliev H."/>
            <person name="Vo A."/>
            <person name="Wangchuk T."/>
            <person name="Wangdi T."/>
            <person name="Weiand M."/>
            <person name="Wilkinson J."/>
            <person name="Wilson A."/>
            <person name="Yadav S."/>
            <person name="Young G."/>
            <person name="Yu Q."/>
            <person name="Zembek L."/>
            <person name="Zhong D."/>
            <person name="Zimmer A."/>
            <person name="Zwirko Z."/>
            <person name="Jaffe D.B."/>
            <person name="Alvarez P."/>
            <person name="Brockman W."/>
            <person name="Butler J."/>
            <person name="Chin C."/>
            <person name="Gnerre S."/>
            <person name="Grabherr M."/>
            <person name="Kleber M."/>
            <person name="Mauceli E."/>
            <person name="MacCallum I."/>
        </authorList>
    </citation>
    <scope>NUCLEOTIDE SEQUENCE [LARGE SCALE GENOMIC DNA]</scope>
    <source>
        <strain evidence="1 2">TSC#14021-0224.01</strain>
    </source>
</reference>
<gene>
    <name evidence="1" type="primary">Dere\GG16738</name>
    <name evidence="1" type="ORF">Dere_GG16738</name>
</gene>
<proteinExistence type="predicted"/>
<dbReference type="AlphaFoldDB" id="B3P8P7"/>
<dbReference type="EMBL" id="CH954182">
    <property type="protein sequence ID" value="EDV54211.1"/>
    <property type="molecule type" value="Genomic_DNA"/>
</dbReference>
<accession>B3P8P7</accession>